<dbReference type="GO" id="GO:0016747">
    <property type="term" value="F:acyltransferase activity, transferring groups other than amino-acyl groups"/>
    <property type="evidence" value="ECO:0007669"/>
    <property type="project" value="InterPro"/>
</dbReference>
<dbReference type="InterPro" id="IPR000182">
    <property type="entry name" value="GNAT_dom"/>
</dbReference>
<dbReference type="AlphaFoldDB" id="A0AA41Q2G7"/>
<proteinExistence type="predicted"/>
<evidence type="ECO:0000256" key="1">
    <source>
        <dbReference type="SAM" id="MobiDB-lite"/>
    </source>
</evidence>
<evidence type="ECO:0000313" key="4">
    <source>
        <dbReference type="Proteomes" id="UP001165378"/>
    </source>
</evidence>
<sequence length="405" mass="43830">MTDRREDDVLVRELAKDDEAQVLALLEASLAGGPTGERTQEFFDWKHRENPFGSSPGLVAESADGRVVAVRLFLRWEFAFRGETVRAVRAVDTATHPEAQGRGLFRQLTMDLLQRMAADTDLVFNTPNANSLPGYLKMGWREVGKVPIALHPIRPLAFAKGLRELRSGEAERVPGGSDSGRPGRRGAVSSSYASGSSGSFGSSGPGSSGSTLPDVSELPRATGDASAIRCRFPTAQQFFADPAARNGLEELIGDADSADAALYPERLRTRPTEAYLRWRYGSAPGLDYRVIAAYRQGVLDGVAFGRPRMRGPLAEFTLSQLLIRPGDRMTARRLLSAAGLSGCDHVATHLTPGSDASRAARYAGYATPPRTGMLMVARPLRPLPYGLDPHTLNSWHLALGDLEVF</sequence>
<protein>
    <submittedName>
        <fullName evidence="3">GNAT family N-acetyltransferase</fullName>
    </submittedName>
</protein>
<organism evidence="3 4">
    <name type="scientific">Yinghuangia soli</name>
    <dbReference type="NCBI Taxonomy" id="2908204"/>
    <lineage>
        <taxon>Bacteria</taxon>
        <taxon>Bacillati</taxon>
        <taxon>Actinomycetota</taxon>
        <taxon>Actinomycetes</taxon>
        <taxon>Kitasatosporales</taxon>
        <taxon>Streptomycetaceae</taxon>
        <taxon>Yinghuangia</taxon>
    </lineage>
</organism>
<dbReference type="SUPFAM" id="SSF55729">
    <property type="entry name" value="Acyl-CoA N-acyltransferases (Nat)"/>
    <property type="match status" value="1"/>
</dbReference>
<accession>A0AA41Q2G7</accession>
<gene>
    <name evidence="3" type="ORF">LZ495_21255</name>
</gene>
<dbReference type="PROSITE" id="PS51186">
    <property type="entry name" value="GNAT"/>
    <property type="match status" value="1"/>
</dbReference>
<feature type="domain" description="N-acetyltransferase" evidence="2">
    <location>
        <begin position="9"/>
        <end position="163"/>
    </location>
</feature>
<reference evidence="3" key="1">
    <citation type="submission" date="2022-01" db="EMBL/GenBank/DDBJ databases">
        <title>Genome-Based Taxonomic Classification of the Phylum Actinobacteria.</title>
        <authorList>
            <person name="Gao Y."/>
        </authorList>
    </citation>
    <scope>NUCLEOTIDE SEQUENCE</scope>
    <source>
        <strain evidence="3">KLBMP 8922</strain>
    </source>
</reference>
<dbReference type="RefSeq" id="WP_235054145.1">
    <property type="nucleotide sequence ID" value="NZ_JAKFHA010000012.1"/>
</dbReference>
<dbReference type="EMBL" id="JAKFHA010000012">
    <property type="protein sequence ID" value="MCF2529730.1"/>
    <property type="molecule type" value="Genomic_DNA"/>
</dbReference>
<evidence type="ECO:0000259" key="2">
    <source>
        <dbReference type="PROSITE" id="PS51186"/>
    </source>
</evidence>
<dbReference type="Gene3D" id="3.40.630.30">
    <property type="match status" value="1"/>
</dbReference>
<comment type="caution">
    <text evidence="3">The sequence shown here is derived from an EMBL/GenBank/DDBJ whole genome shotgun (WGS) entry which is preliminary data.</text>
</comment>
<name>A0AA41Q2G7_9ACTN</name>
<feature type="region of interest" description="Disordered" evidence="1">
    <location>
        <begin position="168"/>
        <end position="218"/>
    </location>
</feature>
<evidence type="ECO:0000313" key="3">
    <source>
        <dbReference type="EMBL" id="MCF2529730.1"/>
    </source>
</evidence>
<dbReference type="InterPro" id="IPR016181">
    <property type="entry name" value="Acyl_CoA_acyltransferase"/>
</dbReference>
<keyword evidence="4" id="KW-1185">Reference proteome</keyword>
<dbReference type="Proteomes" id="UP001165378">
    <property type="component" value="Unassembled WGS sequence"/>
</dbReference>
<dbReference type="Pfam" id="PF13527">
    <property type="entry name" value="Acetyltransf_9"/>
    <property type="match status" value="1"/>
</dbReference>
<feature type="compositionally biased region" description="Low complexity" evidence="1">
    <location>
        <begin position="173"/>
        <end position="200"/>
    </location>
</feature>